<gene>
    <name evidence="2" type="ORF">CVO77_10420</name>
</gene>
<evidence type="ECO:0000256" key="1">
    <source>
        <dbReference type="SAM" id="Phobius"/>
    </source>
</evidence>
<organism evidence="2 3">
    <name type="scientific">Sphingopyxis lindanitolerans</name>
    <dbReference type="NCBI Taxonomy" id="2054227"/>
    <lineage>
        <taxon>Bacteria</taxon>
        <taxon>Pseudomonadati</taxon>
        <taxon>Pseudomonadota</taxon>
        <taxon>Alphaproteobacteria</taxon>
        <taxon>Sphingomonadales</taxon>
        <taxon>Sphingomonadaceae</taxon>
        <taxon>Sphingopyxis</taxon>
    </lineage>
</organism>
<proteinExistence type="predicted"/>
<reference evidence="3" key="1">
    <citation type="submission" date="2017-11" db="EMBL/GenBank/DDBJ databases">
        <title>The complete genome sequence of Sphingopyxis pomeranensis sp. nov. strain WS5A3p.</title>
        <authorList>
            <person name="Kaminski M.A."/>
        </authorList>
    </citation>
    <scope>NUCLEOTIDE SEQUENCE [LARGE SCALE GENOMIC DNA]</scope>
    <source>
        <strain evidence="3">WS5A3p</strain>
    </source>
</reference>
<dbReference type="Proteomes" id="UP000238954">
    <property type="component" value="Chromosome"/>
</dbReference>
<sequence length="260" mass="28264">MDKQPADTPDTDPAARAFAVLGQKVDLLEAAVTGLVAKRDAAPDYSQTLGEIAALLEKMRVAINDFARSPAIKLTPDEMAEQIAAAGTKARASDSATIEKARAQFDNAAYRMERLAGTVVTIRDQRRRLLWAAGGSLLAGMLLWSFLPGMVLRALPQGWHMPENMARHIIGELSLWEAGSRLMQAGNPEAWSALVAADEMRRDNYDAVAKCGRAAVKARKLVRCTIRIRNPQILIRPPVTKADRSSASACIMIDSRTGTK</sequence>
<dbReference type="AlphaFoldDB" id="A0A2S8B8T1"/>
<keyword evidence="1" id="KW-1133">Transmembrane helix</keyword>
<protein>
    <submittedName>
        <fullName evidence="2">Uncharacterized protein</fullName>
    </submittedName>
</protein>
<evidence type="ECO:0000313" key="3">
    <source>
        <dbReference type="Proteomes" id="UP000238954"/>
    </source>
</evidence>
<keyword evidence="1" id="KW-0812">Transmembrane</keyword>
<comment type="caution">
    <text evidence="2">The sequence shown here is derived from an EMBL/GenBank/DDBJ whole genome shotgun (WGS) entry which is preliminary data.</text>
</comment>
<feature type="transmembrane region" description="Helical" evidence="1">
    <location>
        <begin position="129"/>
        <end position="147"/>
    </location>
</feature>
<dbReference type="EMBL" id="PHFW01000002">
    <property type="protein sequence ID" value="PQM28824.1"/>
    <property type="molecule type" value="Genomic_DNA"/>
</dbReference>
<keyword evidence="1" id="KW-0472">Membrane</keyword>
<accession>A0A2S8B8T1</accession>
<name>A0A2S8B8T1_9SPHN</name>
<keyword evidence="3" id="KW-1185">Reference proteome</keyword>
<dbReference type="Pfam" id="PF19613">
    <property type="entry name" value="DUF6118"/>
    <property type="match status" value="1"/>
</dbReference>
<dbReference type="InterPro" id="IPR046121">
    <property type="entry name" value="DUF6118"/>
</dbReference>
<evidence type="ECO:0000313" key="2">
    <source>
        <dbReference type="EMBL" id="PQM28824.1"/>
    </source>
</evidence>